<dbReference type="GO" id="GO:0005506">
    <property type="term" value="F:iron ion binding"/>
    <property type="evidence" value="ECO:0007669"/>
    <property type="project" value="UniProtKB-UniRule"/>
</dbReference>
<evidence type="ECO:0000313" key="12">
    <source>
        <dbReference type="Proteomes" id="UP000501253"/>
    </source>
</evidence>
<name>A0A6H1WUA2_9BACT</name>
<keyword evidence="6 9" id="KW-0249">Electron transport</keyword>
<dbReference type="InterPro" id="IPR052395">
    <property type="entry name" value="ET_Ferredoxin"/>
</dbReference>
<dbReference type="GO" id="GO:0051539">
    <property type="term" value="F:4 iron, 4 sulfur cluster binding"/>
    <property type="evidence" value="ECO:0007669"/>
    <property type="project" value="UniProtKB-KW"/>
</dbReference>
<dbReference type="Gene3D" id="3.30.70.20">
    <property type="match status" value="1"/>
</dbReference>
<evidence type="ECO:0000256" key="6">
    <source>
        <dbReference type="ARBA" id="ARBA00022982"/>
    </source>
</evidence>
<protein>
    <recommendedName>
        <fullName evidence="9">Ferredoxin</fullName>
    </recommendedName>
</protein>
<dbReference type="PROSITE" id="PS51379">
    <property type="entry name" value="4FE4S_FER_2"/>
    <property type="match status" value="2"/>
</dbReference>
<dbReference type="InterPro" id="IPR001080">
    <property type="entry name" value="3Fe4S_ferredoxin"/>
</dbReference>
<keyword evidence="4" id="KW-0004">4Fe-4S</keyword>
<reference evidence="11 12" key="1">
    <citation type="submission" date="2019-08" db="EMBL/GenBank/DDBJ databases">
        <title>Complete genome sequence of Thermosulfurimonas marina SU872T, an anaerobic thermophilic chemolithoautotrophic bacterium isolated from a shallow marine hydrothermal vent.</title>
        <authorList>
            <person name="Allioux M."/>
            <person name="Jebbar M."/>
            <person name="Slobodkina G."/>
            <person name="Slobodkin A."/>
            <person name="Moalic Y."/>
            <person name="Frolova A."/>
            <person name="Shao Z."/>
            <person name="Alain K."/>
        </authorList>
    </citation>
    <scope>NUCLEOTIDE SEQUENCE [LARGE SCALE GENOMIC DNA]</scope>
    <source>
        <strain evidence="11 12">SU872</strain>
    </source>
</reference>
<evidence type="ECO:0000256" key="7">
    <source>
        <dbReference type="ARBA" id="ARBA00023004"/>
    </source>
</evidence>
<evidence type="ECO:0000313" key="11">
    <source>
        <dbReference type="EMBL" id="QJA06729.1"/>
    </source>
</evidence>
<feature type="domain" description="4Fe-4S ferredoxin-type" evidence="10">
    <location>
        <begin position="32"/>
        <end position="63"/>
    </location>
</feature>
<comment type="cofactor">
    <cofactor evidence="1">
        <name>[4Fe-4S] cluster</name>
        <dbReference type="ChEBI" id="CHEBI:49883"/>
    </cofactor>
</comment>
<sequence>MARLVVNQEECIGCGTCVEICPEVFELDENEKSYVKNQEGCQSCDCQEAIDSCPVGAISWEEES</sequence>
<evidence type="ECO:0000256" key="9">
    <source>
        <dbReference type="RuleBase" id="RU368020"/>
    </source>
</evidence>
<evidence type="ECO:0000256" key="5">
    <source>
        <dbReference type="ARBA" id="ARBA00022723"/>
    </source>
</evidence>
<dbReference type="Pfam" id="PF13370">
    <property type="entry name" value="Fer4_13"/>
    <property type="match status" value="1"/>
</dbReference>
<dbReference type="PRINTS" id="PR00352">
    <property type="entry name" value="3FE4SFRDOXIN"/>
</dbReference>
<dbReference type="GO" id="GO:0009055">
    <property type="term" value="F:electron transfer activity"/>
    <property type="evidence" value="ECO:0007669"/>
    <property type="project" value="UniProtKB-UniRule"/>
</dbReference>
<dbReference type="PANTHER" id="PTHR39163:SF1">
    <property type="entry name" value="FERREDOXIN"/>
    <property type="match status" value="1"/>
</dbReference>
<keyword evidence="8 9" id="KW-0411">Iron-sulfur</keyword>
<organism evidence="11 12">
    <name type="scientific">Thermosulfurimonas marina</name>
    <dbReference type="NCBI Taxonomy" id="2047767"/>
    <lineage>
        <taxon>Bacteria</taxon>
        <taxon>Pseudomonadati</taxon>
        <taxon>Thermodesulfobacteriota</taxon>
        <taxon>Thermodesulfobacteria</taxon>
        <taxon>Thermodesulfobacteriales</taxon>
        <taxon>Thermodesulfobacteriaceae</taxon>
        <taxon>Thermosulfurimonas</taxon>
    </lineage>
</organism>
<keyword evidence="3 9" id="KW-0813">Transport</keyword>
<gene>
    <name evidence="11" type="ORF">FVE67_07955</name>
</gene>
<feature type="domain" description="4Fe-4S ferredoxin-type" evidence="10">
    <location>
        <begin position="2"/>
        <end position="30"/>
    </location>
</feature>
<evidence type="ECO:0000256" key="2">
    <source>
        <dbReference type="ARBA" id="ARBA00003532"/>
    </source>
</evidence>
<dbReference type="Proteomes" id="UP000501253">
    <property type="component" value="Chromosome"/>
</dbReference>
<dbReference type="InterPro" id="IPR017900">
    <property type="entry name" value="4Fe4S_Fe_S_CS"/>
</dbReference>
<dbReference type="KEGG" id="tmai:FVE67_07955"/>
<dbReference type="PANTHER" id="PTHR39163">
    <property type="entry name" value="FERREDOXIN"/>
    <property type="match status" value="1"/>
</dbReference>
<dbReference type="InterPro" id="IPR017896">
    <property type="entry name" value="4Fe4S_Fe-S-bd"/>
</dbReference>
<keyword evidence="12" id="KW-1185">Reference proteome</keyword>
<dbReference type="EMBL" id="CP042909">
    <property type="protein sequence ID" value="QJA06729.1"/>
    <property type="molecule type" value="Genomic_DNA"/>
</dbReference>
<accession>A0A6H1WUA2</accession>
<dbReference type="AlphaFoldDB" id="A0A6H1WUA2"/>
<evidence type="ECO:0000256" key="8">
    <source>
        <dbReference type="ARBA" id="ARBA00023014"/>
    </source>
</evidence>
<comment type="function">
    <text evidence="2 9">Ferredoxins are iron-sulfur proteins that transfer electrons in a wide variety of metabolic reactions.</text>
</comment>
<evidence type="ECO:0000256" key="4">
    <source>
        <dbReference type="ARBA" id="ARBA00022485"/>
    </source>
</evidence>
<evidence type="ECO:0000259" key="10">
    <source>
        <dbReference type="PROSITE" id="PS51379"/>
    </source>
</evidence>
<evidence type="ECO:0000256" key="1">
    <source>
        <dbReference type="ARBA" id="ARBA00001966"/>
    </source>
</evidence>
<keyword evidence="5 9" id="KW-0479">Metal-binding</keyword>
<dbReference type="PROSITE" id="PS00198">
    <property type="entry name" value="4FE4S_FER_1"/>
    <property type="match status" value="1"/>
</dbReference>
<dbReference type="SUPFAM" id="SSF54862">
    <property type="entry name" value="4Fe-4S ferredoxins"/>
    <property type="match status" value="1"/>
</dbReference>
<keyword evidence="7 9" id="KW-0408">Iron</keyword>
<proteinExistence type="predicted"/>
<evidence type="ECO:0000256" key="3">
    <source>
        <dbReference type="ARBA" id="ARBA00022448"/>
    </source>
</evidence>